<accession>A0AAD2JHV1</accession>
<protein>
    <recommendedName>
        <fullName evidence="1">ZSWIM1/3 RNaseH-like domain-containing protein</fullName>
    </recommendedName>
</protein>
<dbReference type="Pfam" id="PF21056">
    <property type="entry name" value="ZSWIM1-3_RNaseH-like"/>
    <property type="match status" value="1"/>
</dbReference>
<comment type="caution">
    <text evidence="2">The sequence shown here is derived from an EMBL/GenBank/DDBJ whole genome shotgun (WGS) entry which is preliminary data.</text>
</comment>
<name>A0AAD2JHV1_9STRA</name>
<dbReference type="InterPro" id="IPR048324">
    <property type="entry name" value="ZSWIM1-3_RNaseH-like"/>
</dbReference>
<organism evidence="2 3">
    <name type="scientific">Cylindrotheca closterium</name>
    <dbReference type="NCBI Taxonomy" id="2856"/>
    <lineage>
        <taxon>Eukaryota</taxon>
        <taxon>Sar</taxon>
        <taxon>Stramenopiles</taxon>
        <taxon>Ochrophyta</taxon>
        <taxon>Bacillariophyta</taxon>
        <taxon>Bacillariophyceae</taxon>
        <taxon>Bacillariophycidae</taxon>
        <taxon>Bacillariales</taxon>
        <taxon>Bacillariaceae</taxon>
        <taxon>Cylindrotheca</taxon>
    </lineage>
</organism>
<dbReference type="EMBL" id="CAKOGP040001770">
    <property type="protein sequence ID" value="CAJ1950662.1"/>
    <property type="molecule type" value="Genomic_DNA"/>
</dbReference>
<evidence type="ECO:0000313" key="2">
    <source>
        <dbReference type="EMBL" id="CAJ1950662.1"/>
    </source>
</evidence>
<feature type="domain" description="ZSWIM1/3 RNaseH-like" evidence="1">
    <location>
        <begin position="342"/>
        <end position="449"/>
    </location>
</feature>
<keyword evidence="3" id="KW-1185">Reference proteome</keyword>
<proteinExistence type="predicted"/>
<evidence type="ECO:0000259" key="1">
    <source>
        <dbReference type="Pfam" id="PF21056"/>
    </source>
</evidence>
<dbReference type="AlphaFoldDB" id="A0AAD2JHV1"/>
<dbReference type="Proteomes" id="UP001295423">
    <property type="component" value="Unassembled WGS sequence"/>
</dbReference>
<sequence length="748" mass="85905">MPLDLQPLHALRNDLQPLHALRNEHCNWEVRSIILQLSKTPQQTEPESIDLVSKVKSHVIVPSERFQPAEDKDHILWFPPTVTIANGRSSINYHLNDANGSSSIKKLLNHALKQCSCSVIQLRKNKTKNNTRFTFSCPRAKRAGQKDAPLDGKPQRDSTTARVHDIGDLCRFQIIVHFHHHTKRWYLRLDAGHNFLHANHHKGLHQIRKSRHDLPLQVLETASNMLDHGTPTTHVRALTQTLTDVNLPTKAFTRILEESLHNGLGGIFTPFNPHGERNTPGQMLLDWLRFHPDLDFVIYTATLDDSMHRLRLRKKTKTKDGLIDPAKYHTQRLQALVEGLTLDTGREALIAVSFVSKKQRRFFEMFPECLGMDVTHGTNAEKRPLFRLVGRTASNENIPLMTAYLPSLCEWVFHWLFDDAMPTLFGKENVAKLRLMMTDEDLQCMAAFNAIIKVYYPYAQIRLCKWHKVNRNYSIRAPTKTEVDLQFANRIRDWCYSFTSSIESAKEEKDSWNALLTFVDNMDKEGNVTKDLIRFTRKYLTTFFNKSMEYLSFRHYMAVPNGDRADNCFVESDNSSIKRLDQGPKPSNKIHVSALKLAQRDIAYVNNLTVKSIKCSVSTSTRSQQTNTSVQDANLQELTTHIIKSKASLAVEQHCLGSNCYIYYPGLSNSKEQTFYVRENLIRASVTRFTSWRPVVPRTRYGFRAVRQPSFNNDSLSFNTPELLPLQSLHLTKARFSPVLVVFFNVPA</sequence>
<evidence type="ECO:0000313" key="3">
    <source>
        <dbReference type="Proteomes" id="UP001295423"/>
    </source>
</evidence>
<reference evidence="2" key="1">
    <citation type="submission" date="2023-08" db="EMBL/GenBank/DDBJ databases">
        <authorList>
            <person name="Audoor S."/>
            <person name="Bilcke G."/>
        </authorList>
    </citation>
    <scope>NUCLEOTIDE SEQUENCE</scope>
</reference>
<gene>
    <name evidence="2" type="ORF">CYCCA115_LOCUS12694</name>
</gene>